<proteinExistence type="predicted"/>
<sequence length="378" mass="44771">MMKGGILEFDKTVRDFQASLTLLNDDSFMQESIDNLWRKYRDSYTGRVKLFLCLLSHSSIGNHFRDLPYYRSVSYLVRKEIPISAIIKYFSFPWDHQDLGSIFLHLPHQVTWEYLQLILSEPPNYVHPILFRILRKSLVVKCEENEFILAATKVLCQYSKTQILELIFFITVDFCDILVYESNEFVHDLFPSIENDENEGINEFSIAILDICNTFWDTFSERRNPSQLYWPLDEVDRPETDDSILKHYAHCIVNSSCPDNIKSKIDPIAKEYKKYNTMSLEDLLSSSGESEWTVLWERVVVDENMFLKNIKRMKESIHLKLNTWTLKYLYSHFKSNSSSLEIKYMLREVFLLMALPEKILFLHTFFHDFDTGKCYSSY</sequence>
<reference evidence="1" key="1">
    <citation type="submission" date="2014-05" db="EMBL/GenBank/DDBJ databases">
        <authorList>
            <person name="Chronopoulou M."/>
        </authorList>
    </citation>
    <scope>NUCLEOTIDE SEQUENCE</scope>
    <source>
        <tissue evidence="1">Whole organism</tissue>
    </source>
</reference>
<accession>A0A0K2TY64</accession>
<dbReference type="EMBL" id="HACA01013434">
    <property type="protein sequence ID" value="CDW30795.1"/>
    <property type="molecule type" value="Transcribed_RNA"/>
</dbReference>
<organism evidence="1">
    <name type="scientific">Lepeophtheirus salmonis</name>
    <name type="common">Salmon louse</name>
    <name type="synonym">Caligus salmonis</name>
    <dbReference type="NCBI Taxonomy" id="72036"/>
    <lineage>
        <taxon>Eukaryota</taxon>
        <taxon>Metazoa</taxon>
        <taxon>Ecdysozoa</taxon>
        <taxon>Arthropoda</taxon>
        <taxon>Crustacea</taxon>
        <taxon>Multicrustacea</taxon>
        <taxon>Hexanauplia</taxon>
        <taxon>Copepoda</taxon>
        <taxon>Siphonostomatoida</taxon>
        <taxon>Caligidae</taxon>
        <taxon>Lepeophtheirus</taxon>
    </lineage>
</organism>
<evidence type="ECO:0000313" key="1">
    <source>
        <dbReference type="EMBL" id="CDW30795.1"/>
    </source>
</evidence>
<protein>
    <submittedName>
        <fullName evidence="1">Uncharacterized protein</fullName>
    </submittedName>
</protein>
<name>A0A0K2TY64_LEPSM</name>
<dbReference type="AlphaFoldDB" id="A0A0K2TY64"/>